<gene>
    <name evidence="2" type="ORF">pdam_00002614</name>
</gene>
<evidence type="ECO:0000313" key="2">
    <source>
        <dbReference type="EMBL" id="RMX48037.1"/>
    </source>
</evidence>
<feature type="region of interest" description="Disordered" evidence="1">
    <location>
        <begin position="416"/>
        <end position="465"/>
    </location>
</feature>
<reference evidence="2 3" key="1">
    <citation type="journal article" date="2018" name="Sci. Rep.">
        <title>Comparative analysis of the Pocillopora damicornis genome highlights role of immune system in coral evolution.</title>
        <authorList>
            <person name="Cunning R."/>
            <person name="Bay R.A."/>
            <person name="Gillette P."/>
            <person name="Baker A.C."/>
            <person name="Traylor-Knowles N."/>
        </authorList>
    </citation>
    <scope>NUCLEOTIDE SEQUENCE [LARGE SCALE GENOMIC DNA]</scope>
    <source>
        <strain evidence="2">RSMAS</strain>
        <tissue evidence="2">Whole animal</tissue>
    </source>
</reference>
<dbReference type="Proteomes" id="UP000275408">
    <property type="component" value="Unassembled WGS sequence"/>
</dbReference>
<name>A0A3M6U345_POCDA</name>
<dbReference type="GO" id="GO:0000120">
    <property type="term" value="C:RNA polymerase I transcription regulator complex"/>
    <property type="evidence" value="ECO:0007669"/>
    <property type="project" value="InterPro"/>
</dbReference>
<organism evidence="2 3">
    <name type="scientific">Pocillopora damicornis</name>
    <name type="common">Cauliflower coral</name>
    <name type="synonym">Millepora damicornis</name>
    <dbReference type="NCBI Taxonomy" id="46731"/>
    <lineage>
        <taxon>Eukaryota</taxon>
        <taxon>Metazoa</taxon>
        <taxon>Cnidaria</taxon>
        <taxon>Anthozoa</taxon>
        <taxon>Hexacorallia</taxon>
        <taxon>Scleractinia</taxon>
        <taxon>Astrocoeniina</taxon>
        <taxon>Pocilloporidae</taxon>
        <taxon>Pocillopora</taxon>
    </lineage>
</organism>
<evidence type="ECO:0000313" key="3">
    <source>
        <dbReference type="Proteomes" id="UP000275408"/>
    </source>
</evidence>
<dbReference type="EMBL" id="RCHS01002311">
    <property type="protein sequence ID" value="RMX48037.1"/>
    <property type="molecule type" value="Genomic_DNA"/>
</dbReference>
<dbReference type="GO" id="GO:0006360">
    <property type="term" value="P:transcription by RNA polymerase I"/>
    <property type="evidence" value="ECO:0007669"/>
    <property type="project" value="InterPro"/>
</dbReference>
<evidence type="ECO:0008006" key="4">
    <source>
        <dbReference type="Google" id="ProtNLM"/>
    </source>
</evidence>
<keyword evidence="3" id="KW-1185">Reference proteome</keyword>
<sequence>MAAVSQYWSRHKENSPHAWFKGCIFQHIWREKQHSFALGQNRSYRLQHITYLTRMLLDCLLSHRFDEALECLVGLCGFCRRIPELFWRTGSEVLKNCPGSHMHMMQFLKNMFVICVPFKTELLLDLAMYLVKHNNDITEAQELLTSKLSQKPFLSSPVLQAYAGLFAYIQWKKCKHRIDNRYLENDDHSDMDLTGGDNRTYADLKRQMDFHGKKALVFFVNLVEHCGVWDIFITRQVEMLKYYDMADEAKSILVKYKEKNPENPNSHRYLYYFLKNECASKEELCAVLEGLLNVDPTSELSKDYIKLAKHKNDQSNGLVDILGALFVKLDHAACQFCVTAWKKLAAALTQFCAAHDTRELKIFWDERADWWPQFHFRLSLVPNKDHVSELEWKLTRHKAEAASWLLGQGNPFTQAVRTQEPQESELESSSSHRDTGLPRIRKTVNKEQCSPRKRKNNDDRSYKSKRRVLCGQVLEK</sequence>
<dbReference type="OMA" id="HFTRFHA"/>
<proteinExistence type="predicted"/>
<dbReference type="OrthoDB" id="6272197at2759"/>
<evidence type="ECO:0000256" key="1">
    <source>
        <dbReference type="SAM" id="MobiDB-lite"/>
    </source>
</evidence>
<protein>
    <recommendedName>
        <fullName evidence="4">TATA box-binding protein-associated factor RNA polymerase I subunit A</fullName>
    </recommendedName>
</protein>
<accession>A0A3M6U345</accession>
<dbReference type="PANTHER" id="PTHR32122">
    <property type="entry name" value="TATA BOX-BINDING PROTEIN ASSOCIATED FACTOR RNA POLYMERASE I SUBUNIT A"/>
    <property type="match status" value="1"/>
</dbReference>
<comment type="caution">
    <text evidence="2">The sequence shown here is derived from an EMBL/GenBank/DDBJ whole genome shotgun (WGS) entry which is preliminary data.</text>
</comment>
<dbReference type="PANTHER" id="PTHR32122:SF1">
    <property type="entry name" value="TATA BOX-BINDING PROTEIN-ASSOCIATED FACTOR RNA POLYMERASE I SUBUNIT A"/>
    <property type="match status" value="1"/>
</dbReference>
<dbReference type="InterPro" id="IPR039495">
    <property type="entry name" value="TAF1A"/>
</dbReference>
<dbReference type="AlphaFoldDB" id="A0A3M6U345"/>
<dbReference type="Pfam" id="PF14929">
    <property type="entry name" value="TAF1_subA"/>
    <property type="match status" value="1"/>
</dbReference>
<dbReference type="InterPro" id="IPR052669">
    <property type="entry name" value="SL1/TIF-IB_Component"/>
</dbReference>